<feature type="compositionally biased region" description="Basic residues" evidence="1">
    <location>
        <begin position="503"/>
        <end position="517"/>
    </location>
</feature>
<reference evidence="3" key="1">
    <citation type="submission" date="2019-07" db="EMBL/GenBank/DDBJ databases">
        <title>Annotation for the trematode Paragonimus miyazaki's.</title>
        <authorList>
            <person name="Choi Y.-J."/>
        </authorList>
    </citation>
    <scope>NUCLEOTIDE SEQUENCE</scope>
    <source>
        <strain evidence="3">Japan</strain>
    </source>
</reference>
<feature type="compositionally biased region" description="Polar residues" evidence="1">
    <location>
        <begin position="138"/>
        <end position="150"/>
    </location>
</feature>
<feature type="region of interest" description="Disordered" evidence="1">
    <location>
        <begin position="71"/>
        <end position="119"/>
    </location>
</feature>
<comment type="caution">
    <text evidence="3">The sequence shown here is derived from an EMBL/GenBank/DDBJ whole genome shotgun (WGS) entry which is preliminary data.</text>
</comment>
<organism evidence="3 4">
    <name type="scientific">Paragonimus skrjabini miyazakii</name>
    <dbReference type="NCBI Taxonomy" id="59628"/>
    <lineage>
        <taxon>Eukaryota</taxon>
        <taxon>Metazoa</taxon>
        <taxon>Spiralia</taxon>
        <taxon>Lophotrochozoa</taxon>
        <taxon>Platyhelminthes</taxon>
        <taxon>Trematoda</taxon>
        <taxon>Digenea</taxon>
        <taxon>Plagiorchiida</taxon>
        <taxon>Troglotremata</taxon>
        <taxon>Troglotrematidae</taxon>
        <taxon>Paragonimus</taxon>
    </lineage>
</organism>
<name>A0A8S9Z5K8_9TREM</name>
<dbReference type="AlphaFoldDB" id="A0A8S9Z5K8"/>
<dbReference type="GO" id="GO:0005634">
    <property type="term" value="C:nucleus"/>
    <property type="evidence" value="ECO:0007669"/>
    <property type="project" value="InterPro"/>
</dbReference>
<feature type="region of interest" description="Disordered" evidence="1">
    <location>
        <begin position="135"/>
        <end position="165"/>
    </location>
</feature>
<feature type="region of interest" description="Disordered" evidence="1">
    <location>
        <begin position="279"/>
        <end position="306"/>
    </location>
</feature>
<protein>
    <recommendedName>
        <fullName evidence="2">Ribosomal RNA methyltransferase SPB1-like C-terminal domain-containing protein</fullName>
    </recommendedName>
</protein>
<dbReference type="Proteomes" id="UP000822476">
    <property type="component" value="Unassembled WGS sequence"/>
</dbReference>
<evidence type="ECO:0000313" key="4">
    <source>
        <dbReference type="Proteomes" id="UP000822476"/>
    </source>
</evidence>
<sequence>MKLAERLVLKMEHPGDRIEQEDEELFSLATLHDLAGLQKANQLIGDTSKTGVDDLVRAENAASLRAIRAKRDEEEQSAVKGAKQAHFERRVGAADVPGHLKDIDVPDHPHTRDDLCLSSDEDNSLDDAALKHTEDANLSHSSTAGSSQSDNEPEEQANPKRARMQGKITVERRVELPKILQSNLLKNRRNSLLVDLDDTAEEIKEKRKIQCWLKSEEMKSLLNPLDVDLSADELSYCDSSETEAANNNLTKKAKKVKKRDQVASTLLASAVDRTRVFVNQPSDEPPAASTESGIVSTDANQTKHSVQRFKRLRRPLTNEEQALALRLVRSAKSRRELLESAYHRMQFFEDPSELPDWFVEDEQKHMRKPLPLTEKELPVDRPTMGRTLNKVEEAKARKKARLAKRLKRIRQKAEHISDDVPETEKWQQIKQMYKKAGLLSKKRRPLHVIVNTKAGVRNPTKPQKGSKIKIVDRRMKADLRGQARGAGKGRKRGKAGGRPIRLLAHKPRKGGIRKRKR</sequence>
<feature type="region of interest" description="Disordered" evidence="1">
    <location>
        <begin position="476"/>
        <end position="517"/>
    </location>
</feature>
<dbReference type="EMBL" id="JTDE01001733">
    <property type="protein sequence ID" value="KAF7258417.1"/>
    <property type="molecule type" value="Genomic_DNA"/>
</dbReference>
<dbReference type="OrthoDB" id="289250at2759"/>
<dbReference type="GO" id="GO:0006364">
    <property type="term" value="P:rRNA processing"/>
    <property type="evidence" value="ECO:0007669"/>
    <property type="project" value="InterPro"/>
</dbReference>
<feature type="compositionally biased region" description="Basic and acidic residues" evidence="1">
    <location>
        <begin position="85"/>
        <end position="115"/>
    </location>
</feature>
<evidence type="ECO:0000256" key="1">
    <source>
        <dbReference type="SAM" id="MobiDB-lite"/>
    </source>
</evidence>
<proteinExistence type="predicted"/>
<evidence type="ECO:0000259" key="2">
    <source>
        <dbReference type="Pfam" id="PF07780"/>
    </source>
</evidence>
<feature type="domain" description="Ribosomal RNA methyltransferase SPB1-like C-terminal" evidence="2">
    <location>
        <begin position="302"/>
        <end position="485"/>
    </location>
</feature>
<keyword evidence="4" id="KW-1185">Reference proteome</keyword>
<gene>
    <name evidence="3" type="ORF">EG68_04522</name>
</gene>
<evidence type="ECO:0000313" key="3">
    <source>
        <dbReference type="EMBL" id="KAF7258417.1"/>
    </source>
</evidence>
<dbReference type="Pfam" id="PF07780">
    <property type="entry name" value="Spb1_C"/>
    <property type="match status" value="1"/>
</dbReference>
<dbReference type="GO" id="GO:0008168">
    <property type="term" value="F:methyltransferase activity"/>
    <property type="evidence" value="ECO:0007669"/>
    <property type="project" value="InterPro"/>
</dbReference>
<accession>A0A8S9Z5K8</accession>
<dbReference type="InterPro" id="IPR012920">
    <property type="entry name" value="rRNA_MeTfrase_SPB1-like_C"/>
</dbReference>
<feature type="compositionally biased region" description="Polar residues" evidence="1">
    <location>
        <begin position="289"/>
        <end position="304"/>
    </location>
</feature>